<reference evidence="1" key="1">
    <citation type="submission" date="2021-07" db="EMBL/GenBank/DDBJ databases">
        <authorList>
            <person name="Catto M.A."/>
            <person name="Jacobson A."/>
            <person name="Kennedy G."/>
            <person name="Labadie P."/>
            <person name="Hunt B.G."/>
            <person name="Srinivasan R."/>
        </authorList>
    </citation>
    <scope>NUCLEOTIDE SEQUENCE</scope>
    <source>
        <strain evidence="1">PL_HMW_Pooled</strain>
        <tissue evidence="1">Head</tissue>
    </source>
</reference>
<protein>
    <submittedName>
        <fullName evidence="1">Divinyl chlorophyllide a 8-vinyl-reductase, chloroplastic</fullName>
    </submittedName>
</protein>
<dbReference type="PANTHER" id="PTHR46113">
    <property type="entry name" value="SNAC DOMAIN-CONTAINING PROTEIN"/>
    <property type="match status" value="1"/>
</dbReference>
<organism evidence="1 2">
    <name type="scientific">Frankliniella fusca</name>
    <dbReference type="NCBI Taxonomy" id="407009"/>
    <lineage>
        <taxon>Eukaryota</taxon>
        <taxon>Metazoa</taxon>
        <taxon>Ecdysozoa</taxon>
        <taxon>Arthropoda</taxon>
        <taxon>Hexapoda</taxon>
        <taxon>Insecta</taxon>
        <taxon>Pterygota</taxon>
        <taxon>Neoptera</taxon>
        <taxon>Paraneoptera</taxon>
        <taxon>Thysanoptera</taxon>
        <taxon>Terebrantia</taxon>
        <taxon>Thripoidea</taxon>
        <taxon>Thripidae</taxon>
        <taxon>Frankliniella</taxon>
    </lineage>
</organism>
<dbReference type="AlphaFoldDB" id="A0AAE1HAV7"/>
<dbReference type="EMBL" id="JAHWGI010000836">
    <property type="protein sequence ID" value="KAK3917999.1"/>
    <property type="molecule type" value="Genomic_DNA"/>
</dbReference>
<proteinExistence type="predicted"/>
<dbReference type="PANTHER" id="PTHR46113:SF1">
    <property type="entry name" value="PEPTIDASE M17 LEUCYL AMINOPEPTIDASE N-TERMINAL DOMAIN-CONTAINING PROTEIN"/>
    <property type="match status" value="1"/>
</dbReference>
<evidence type="ECO:0000313" key="1">
    <source>
        <dbReference type="EMBL" id="KAK3917999.1"/>
    </source>
</evidence>
<gene>
    <name evidence="1" type="ORF">KUF71_026278</name>
</gene>
<evidence type="ECO:0000313" key="2">
    <source>
        <dbReference type="Proteomes" id="UP001219518"/>
    </source>
</evidence>
<keyword evidence="2" id="KW-1185">Reference proteome</keyword>
<comment type="caution">
    <text evidence="1">The sequence shown here is derived from an EMBL/GenBank/DDBJ whole genome shotgun (WGS) entry which is preliminary data.</text>
</comment>
<reference evidence="1" key="2">
    <citation type="journal article" date="2023" name="BMC Genomics">
        <title>Pest status, molecular evolution, and epigenetic factors derived from the genome assembly of Frankliniella fusca, a thysanopteran phytovirus vector.</title>
        <authorList>
            <person name="Catto M.A."/>
            <person name="Labadie P.E."/>
            <person name="Jacobson A.L."/>
            <person name="Kennedy G.G."/>
            <person name="Srinivasan R."/>
            <person name="Hunt B.G."/>
        </authorList>
    </citation>
    <scope>NUCLEOTIDE SEQUENCE</scope>
    <source>
        <strain evidence="1">PL_HMW_Pooled</strain>
    </source>
</reference>
<name>A0AAE1HAV7_9NEOP</name>
<dbReference type="Proteomes" id="UP001219518">
    <property type="component" value="Unassembled WGS sequence"/>
</dbReference>
<accession>A0AAE1HAV7</accession>
<sequence length="292" mass="32963">MAKYQSSCNTFPNSASAYTFVFQDNCPRDDYKYYLKYTVTFLGGVPPGGVKFYKPGAVSRARFMGRALYCLLIAMFSNQFELTDEERTCVIEVSMYAVIAHLKPWFEANIPSRAPSIDLELVKKFEFELSRHKKNDARKTLWRTAGYRFLAHLWYLSPELVSLALFDDNGSDEDKAKIVSAMDIPTDTSDLPHKAFIAKLDKSVQNLQLCDFANEGSKLLFTKLGVEPDFLKKPPQDWKDDPSYQSLCALVNNLPLVNDAAERGVGLAAKFNNVLTKSESQKQGLYLVVAKD</sequence>